<dbReference type="Gene3D" id="3.40.50.2000">
    <property type="entry name" value="Glycogen Phosphorylase B"/>
    <property type="match status" value="2"/>
</dbReference>
<name>A0A370FTL6_GLULI</name>
<evidence type="ECO:0000313" key="15">
    <source>
        <dbReference type="Proteomes" id="UP000562982"/>
    </source>
</evidence>
<dbReference type="AlphaFoldDB" id="A0A370FTL6"/>
<reference evidence="13 14" key="1">
    <citation type="submission" date="2018-07" db="EMBL/GenBank/DDBJ databases">
        <title>Genomic Encyclopedia of Type Strains, Phase IV (KMG-IV): sequencing the most valuable type-strain genomes for metagenomic binning, comparative biology and taxonomic classification.</title>
        <authorList>
            <person name="Goeker M."/>
        </authorList>
    </citation>
    <scope>NUCLEOTIDE SEQUENCE [LARGE SCALE GENOMIC DNA]</scope>
    <source>
        <strain evidence="13 14">DSM 5603</strain>
    </source>
</reference>
<dbReference type="Proteomes" id="UP000562982">
    <property type="component" value="Unassembled WGS sequence"/>
</dbReference>
<evidence type="ECO:0000256" key="11">
    <source>
        <dbReference type="ARBA" id="ARBA00048039"/>
    </source>
</evidence>
<evidence type="ECO:0000256" key="5">
    <source>
        <dbReference type="ARBA" id="ARBA00018539"/>
    </source>
</evidence>
<comment type="catalytic activity">
    <reaction evidence="11">
        <text>D-glucose 6-phosphate + UDP-alpha-D-glucose = alpha,alpha-trehalose 6-phosphate + UDP + H(+)</text>
        <dbReference type="Rhea" id="RHEA:18889"/>
        <dbReference type="ChEBI" id="CHEBI:15378"/>
        <dbReference type="ChEBI" id="CHEBI:58223"/>
        <dbReference type="ChEBI" id="CHEBI:58429"/>
        <dbReference type="ChEBI" id="CHEBI:58885"/>
        <dbReference type="ChEBI" id="CHEBI:61548"/>
        <dbReference type="EC" id="2.4.1.15"/>
    </reaction>
</comment>
<dbReference type="InterPro" id="IPR001830">
    <property type="entry name" value="Glyco_trans_20"/>
</dbReference>
<dbReference type="Proteomes" id="UP000254958">
    <property type="component" value="Unassembled WGS sequence"/>
</dbReference>
<dbReference type="SUPFAM" id="SSF53756">
    <property type="entry name" value="UDP-Glycosyltransferase/glycogen phosphorylase"/>
    <property type="match status" value="1"/>
</dbReference>
<dbReference type="RefSeq" id="WP_114729549.1">
    <property type="nucleotide sequence ID" value="NZ_BJMI01000031.1"/>
</dbReference>
<reference evidence="12 15" key="2">
    <citation type="submission" date="2020-04" db="EMBL/GenBank/DDBJ databases">
        <title>Description of novel Gluconacetobacter.</title>
        <authorList>
            <person name="Sombolestani A."/>
        </authorList>
    </citation>
    <scope>NUCLEOTIDE SEQUENCE [LARGE SCALE GENOMIC DNA]</scope>
    <source>
        <strain evidence="12 15">LMG 1382</strain>
    </source>
</reference>
<evidence type="ECO:0000256" key="4">
    <source>
        <dbReference type="ARBA" id="ARBA00012538"/>
    </source>
</evidence>
<proteinExistence type="inferred from homology"/>
<gene>
    <name evidence="13" type="ORF">C7453_11812</name>
    <name evidence="12" type="ORF">HLH32_18325</name>
</gene>
<evidence type="ECO:0000313" key="12">
    <source>
        <dbReference type="EMBL" id="MBB2188292.1"/>
    </source>
</evidence>
<dbReference type="FunFam" id="3.40.50.2000:FF:000024">
    <property type="entry name" value="Trehalose-6-phosphate synthase"/>
    <property type="match status" value="1"/>
</dbReference>
<dbReference type="OrthoDB" id="9815690at2"/>
<dbReference type="CDD" id="cd03788">
    <property type="entry name" value="GT20_TPS"/>
    <property type="match status" value="1"/>
</dbReference>
<evidence type="ECO:0000256" key="7">
    <source>
        <dbReference type="ARBA" id="ARBA00022679"/>
    </source>
</evidence>
<evidence type="ECO:0000256" key="8">
    <source>
        <dbReference type="ARBA" id="ARBA00029654"/>
    </source>
</evidence>
<evidence type="ECO:0000256" key="1">
    <source>
        <dbReference type="ARBA" id="ARBA00005199"/>
    </source>
</evidence>
<evidence type="ECO:0000313" key="13">
    <source>
        <dbReference type="EMBL" id="RDI33613.1"/>
    </source>
</evidence>
<keyword evidence="6" id="KW-0328">Glycosyltransferase</keyword>
<evidence type="ECO:0000256" key="2">
    <source>
        <dbReference type="ARBA" id="ARBA00008799"/>
    </source>
</evidence>
<evidence type="ECO:0000256" key="10">
    <source>
        <dbReference type="ARBA" id="ARBA00030943"/>
    </source>
</evidence>
<sequence length="454" mass="51148">MGRLIIVSNRVPSPRERLQPAGGLTVGLKDALRGGESLWFGWSGNQSEFEGDPATGMDEVDGVTYATIDLTARQHEGFYQNFSNGILWPLFHYRVGLMNYSRRDWQTYLEVNAMFARCLRALLQPDDVIWVHDYHLFPLGQALRDLGVTGRIGFFLHIPVPPWSLVRSMPGAKLLLEDMQAYDLIGVQTEEDADNLNHAFRLNGLTERAGAFPIGIDPHEFREQAEESVRREEADRLRASLRGTALILGVDRLDYSKGLPERFRGYEAFMARYPEHRGKVSFLQVAPVSRGDVEEYRQLRCQLDELTGRINGAYAEFDWTPIRYLTRPVARDILAGFYRMADVALITPLRDGMNLVAKEYVAAQDAADPGVLVLSHFAGAAPEMDEAVLVNPYDADEIADALHQALTMGLEERQRRWSRLDEDVRRTTAGFWARDFLKALDEAPPVATPPLGPS</sequence>
<dbReference type="Pfam" id="PF00982">
    <property type="entry name" value="Glyco_transf_20"/>
    <property type="match status" value="1"/>
</dbReference>
<dbReference type="EMBL" id="JABEQI010000018">
    <property type="protein sequence ID" value="MBB2188292.1"/>
    <property type="molecule type" value="Genomic_DNA"/>
</dbReference>
<evidence type="ECO:0000313" key="14">
    <source>
        <dbReference type="Proteomes" id="UP000254958"/>
    </source>
</evidence>
<evidence type="ECO:0000256" key="6">
    <source>
        <dbReference type="ARBA" id="ARBA00022676"/>
    </source>
</evidence>
<dbReference type="GO" id="GO:0005992">
    <property type="term" value="P:trehalose biosynthetic process"/>
    <property type="evidence" value="ECO:0007669"/>
    <property type="project" value="InterPro"/>
</dbReference>
<comment type="pathway">
    <text evidence="1">Glycan biosynthesis; trehalose biosynthesis.</text>
</comment>
<evidence type="ECO:0000256" key="9">
    <source>
        <dbReference type="ARBA" id="ARBA00030365"/>
    </source>
</evidence>
<evidence type="ECO:0000256" key="3">
    <source>
        <dbReference type="ARBA" id="ARBA00011881"/>
    </source>
</evidence>
<keyword evidence="14" id="KW-1185">Reference proteome</keyword>
<organism evidence="13 14">
    <name type="scientific">Gluconacetobacter liquefaciens</name>
    <name type="common">Acetobacter liquefaciens</name>
    <dbReference type="NCBI Taxonomy" id="89584"/>
    <lineage>
        <taxon>Bacteria</taxon>
        <taxon>Pseudomonadati</taxon>
        <taxon>Pseudomonadota</taxon>
        <taxon>Alphaproteobacteria</taxon>
        <taxon>Acetobacterales</taxon>
        <taxon>Acetobacteraceae</taxon>
        <taxon>Gluconacetobacter</taxon>
    </lineage>
</organism>
<dbReference type="EMBL" id="QQAW01000018">
    <property type="protein sequence ID" value="RDI33613.1"/>
    <property type="molecule type" value="Genomic_DNA"/>
</dbReference>
<dbReference type="GO" id="GO:0003825">
    <property type="term" value="F:alpha,alpha-trehalose-phosphate synthase (UDP-forming) activity"/>
    <property type="evidence" value="ECO:0007669"/>
    <property type="project" value="UniProtKB-EC"/>
</dbReference>
<comment type="caution">
    <text evidence="13">The sequence shown here is derived from an EMBL/GenBank/DDBJ whole genome shotgun (WGS) entry which is preliminary data.</text>
</comment>
<comment type="subunit">
    <text evidence="3">Homotetramer.</text>
</comment>
<dbReference type="EC" id="2.4.1.15" evidence="4"/>
<dbReference type="PANTHER" id="PTHR10788:SF106">
    <property type="entry name" value="BCDNA.GH08860"/>
    <property type="match status" value="1"/>
</dbReference>
<accession>A0A370FTL6</accession>
<keyword evidence="7" id="KW-0808">Transferase</keyword>
<dbReference type="PANTHER" id="PTHR10788">
    <property type="entry name" value="TREHALOSE-6-PHOSPHATE SYNTHASE"/>
    <property type="match status" value="1"/>
</dbReference>
<protein>
    <recommendedName>
        <fullName evidence="5">Trehalose-6-phosphate synthase</fullName>
        <ecNumber evidence="4">2.4.1.15</ecNumber>
    </recommendedName>
    <alternativeName>
        <fullName evidence="9">Alpha,alpha-trehalose-phosphate synthase [UDP-forming]</fullName>
    </alternativeName>
    <alternativeName>
        <fullName evidence="10">Osmoregulatory trehalose synthesis protein A</fullName>
    </alternativeName>
    <alternativeName>
        <fullName evidence="8">UDP-glucose-glucosephosphate glucosyltransferase</fullName>
    </alternativeName>
</protein>
<comment type="similarity">
    <text evidence="2">Belongs to the glycosyltransferase 20 family.</text>
</comment>